<evidence type="ECO:0000313" key="3">
    <source>
        <dbReference type="Proteomes" id="UP000285120"/>
    </source>
</evidence>
<gene>
    <name evidence="2" type="ORF">ATL39_1199</name>
</gene>
<dbReference type="RefSeq" id="WP_120192373.1">
    <property type="nucleotide sequence ID" value="NZ_RAPK01000007.1"/>
</dbReference>
<keyword evidence="1" id="KW-0812">Transmembrane</keyword>
<feature type="transmembrane region" description="Helical" evidence="1">
    <location>
        <begin position="34"/>
        <end position="55"/>
    </location>
</feature>
<dbReference type="Proteomes" id="UP000285120">
    <property type="component" value="Unassembled WGS sequence"/>
</dbReference>
<dbReference type="EMBL" id="RAPK01000007">
    <property type="protein sequence ID" value="RKD75500.1"/>
    <property type="molecule type" value="Genomic_DNA"/>
</dbReference>
<evidence type="ECO:0000256" key="1">
    <source>
        <dbReference type="SAM" id="Phobius"/>
    </source>
</evidence>
<evidence type="ECO:0000313" key="2">
    <source>
        <dbReference type="EMBL" id="RKD75500.1"/>
    </source>
</evidence>
<reference evidence="2 3" key="1">
    <citation type="submission" date="2018-09" db="EMBL/GenBank/DDBJ databases">
        <title>Genomic Encyclopedia of Archaeal and Bacterial Type Strains, Phase II (KMG-II): from individual species to whole genera.</title>
        <authorList>
            <person name="Goeker M."/>
        </authorList>
    </citation>
    <scope>NUCLEOTIDE SEQUENCE [LARGE SCALE GENOMIC DNA]</scope>
    <source>
        <strain evidence="2 3">DSM 17008</strain>
    </source>
</reference>
<organism evidence="2 3">
    <name type="scientific">Sinobaca qinghaiensis</name>
    <dbReference type="NCBI Taxonomy" id="342944"/>
    <lineage>
        <taxon>Bacteria</taxon>
        <taxon>Bacillati</taxon>
        <taxon>Bacillota</taxon>
        <taxon>Bacilli</taxon>
        <taxon>Bacillales</taxon>
        <taxon>Sporolactobacillaceae</taxon>
        <taxon>Sinobaca</taxon>
    </lineage>
</organism>
<name>A0A419V6A8_9BACL</name>
<dbReference type="Pfam" id="PF14036">
    <property type="entry name" value="YlaH"/>
    <property type="match status" value="1"/>
</dbReference>
<comment type="caution">
    <text evidence="2">The sequence shown here is derived from an EMBL/GenBank/DDBJ whole genome shotgun (WGS) entry which is preliminary data.</text>
</comment>
<keyword evidence="1" id="KW-0472">Membrane</keyword>
<dbReference type="OrthoDB" id="2680377at2"/>
<feature type="transmembrane region" description="Helical" evidence="1">
    <location>
        <begin position="67"/>
        <end position="100"/>
    </location>
</feature>
<dbReference type="AlphaFoldDB" id="A0A419V6A8"/>
<keyword evidence="3" id="KW-1185">Reference proteome</keyword>
<protein>
    <submittedName>
        <fullName evidence="2">YlaH-like protein</fullName>
    </submittedName>
</protein>
<sequence length="117" mass="12765">MNGGSTNSGDIAVTQDQLSWTAGMLGIHEYPITGFWLLYAAVVIMCILVFNMGFARKLPLLKNVIVYSALLIGALPLTIFAIGMAVVESLFAAAVVLAIYRLRLKRHKQEQNQQPSA</sequence>
<accession>A0A419V6A8</accession>
<keyword evidence="1" id="KW-1133">Transmembrane helix</keyword>
<proteinExistence type="predicted"/>
<dbReference type="InterPro" id="IPR025620">
    <property type="entry name" value="YlaH"/>
</dbReference>